<accession>C5NUH8</accession>
<proteinExistence type="predicted"/>
<evidence type="ECO:0000313" key="3">
    <source>
        <dbReference type="EMBL" id="EER69153.1"/>
    </source>
</evidence>
<comment type="caution">
    <text evidence="3">The sequence shown here is derived from an EMBL/GenBank/DDBJ whole genome shotgun (WGS) entry which is preliminary data.</text>
</comment>
<reference evidence="3" key="1">
    <citation type="submission" date="2009-01" db="EMBL/GenBank/DDBJ databases">
        <authorList>
            <person name="Fulton L."/>
            <person name="Clifton S."/>
            <person name="Chinwalla A.T."/>
            <person name="Mitreva M."/>
            <person name="Sodergren E."/>
            <person name="Weinstock G."/>
            <person name="Clifton S."/>
            <person name="Dooling D.J."/>
            <person name="Fulton B."/>
            <person name="Minx P."/>
            <person name="Pepin K.H."/>
            <person name="Johnson M."/>
            <person name="Bhonagiri V."/>
            <person name="Nash W.E."/>
            <person name="Mardis E.R."/>
            <person name="Wilson R.K."/>
        </authorList>
    </citation>
    <scope>NUCLEOTIDE SEQUENCE [LARGE SCALE GENOMIC DNA]</scope>
    <source>
        <strain evidence="3">ATCC 10379</strain>
    </source>
</reference>
<dbReference type="AlphaFoldDB" id="C5NUH8"/>
<protein>
    <submittedName>
        <fullName evidence="3">LPXTG-motif cell wall anchor domain protein</fullName>
    </submittedName>
</protein>
<dbReference type="EMBL" id="ACDZ02000004">
    <property type="protein sequence ID" value="EER69153.1"/>
    <property type="molecule type" value="Genomic_DNA"/>
</dbReference>
<feature type="region of interest" description="Disordered" evidence="1">
    <location>
        <begin position="143"/>
        <end position="173"/>
    </location>
</feature>
<dbReference type="Proteomes" id="UP000006004">
    <property type="component" value="Unassembled WGS sequence"/>
</dbReference>
<evidence type="ECO:0000256" key="2">
    <source>
        <dbReference type="SAM" id="Phobius"/>
    </source>
</evidence>
<reference evidence="3" key="2">
    <citation type="submission" date="2009-06" db="EMBL/GenBank/DDBJ databases">
        <authorList>
            <person name="Sebastian Y."/>
            <person name="Madupu R."/>
            <person name="Durkin A.S."/>
            <person name="Torralba M."/>
            <person name="Methe B."/>
            <person name="Sutton G.G."/>
            <person name="Strausberg R.L."/>
            <person name="Nelson K.E."/>
        </authorList>
    </citation>
    <scope>NUCLEOTIDE SEQUENCE [LARGE SCALE GENOMIC DNA]</scope>
    <source>
        <strain evidence="3">ATCC 10379</strain>
    </source>
</reference>
<dbReference type="RefSeq" id="WP_004392763.1">
    <property type="nucleotide sequence ID" value="NZ_ACDZ02000004.1"/>
</dbReference>
<evidence type="ECO:0000313" key="4">
    <source>
        <dbReference type="Proteomes" id="UP000006004"/>
    </source>
</evidence>
<sequence>MANENEKLEVYYVNGNKLEKVPSVYKDGKLTFFTNHFSLYTIVKEGINPSNNKTKFETGDALVQPELPALNELPKSETGDALVQPELPELNEISKAEKGEALIQPELPALSEIPKSETGDALVQPELPELNINDLNKEQKVKEQAQPSTQDIFGQNESKEDKKTEVEKTTVQKTSQTVAKGLKALANTGVSSTATVGLGALVLLSALVLRRKNNK</sequence>
<evidence type="ECO:0000256" key="1">
    <source>
        <dbReference type="SAM" id="MobiDB-lite"/>
    </source>
</evidence>
<dbReference type="NCBIfam" id="TIGR01167">
    <property type="entry name" value="LPXTG_anchor"/>
    <property type="match status" value="1"/>
</dbReference>
<feature type="transmembrane region" description="Helical" evidence="2">
    <location>
        <begin position="189"/>
        <end position="209"/>
    </location>
</feature>
<feature type="compositionally biased region" description="Polar residues" evidence="1">
    <location>
        <begin position="145"/>
        <end position="156"/>
    </location>
</feature>
<keyword evidence="2" id="KW-0812">Transmembrane</keyword>
<feature type="compositionally biased region" description="Basic and acidic residues" evidence="1">
    <location>
        <begin position="157"/>
        <end position="170"/>
    </location>
</feature>
<keyword evidence="2" id="KW-0472">Membrane</keyword>
<name>C5NUH8_9BACL</name>
<gene>
    <name evidence="3" type="ORF">GEMHA0001_0080</name>
</gene>
<keyword evidence="4" id="KW-1185">Reference proteome</keyword>
<organism evidence="3 4">
    <name type="scientific">Gemella haemolysans ATCC 10379</name>
    <dbReference type="NCBI Taxonomy" id="546270"/>
    <lineage>
        <taxon>Bacteria</taxon>
        <taxon>Bacillati</taxon>
        <taxon>Bacillota</taxon>
        <taxon>Bacilli</taxon>
        <taxon>Bacillales</taxon>
        <taxon>Gemellaceae</taxon>
        <taxon>Gemella</taxon>
    </lineage>
</organism>
<keyword evidence="2" id="KW-1133">Transmembrane helix</keyword>